<accession>A0A1X0P727</accession>
<dbReference type="VEuPathDB" id="TriTrypDB:TM35_000034870"/>
<sequence length="654" mass="73705">MIQLRQRQTMHLREQKQQQQQERQQGKESCEASLSTGRVGDAFSDEVEEERERSIQRLPASIQAMLLRSNRTLSISELNIMANATSDNRCEALRMIFEGKSADEAISFLLNVSDGTKNARTTSGTVATVVDPPTRAATMHTAVGDVNRSCSRVNDVLLSSTSRIYPTQRKSIERTSHSIWSESENPPSPLHVAPIPSVRELRYNDHSQRPISPISTVMSHCHNAPDSGDESEIRINSPSIQVPSLHTRKSPTPVQPLSDVRINTVMYPKPVFAHKEMCNNAPVLAKRVKNNDNRTVDRSRKEMDSRAAPGDIYAPQVSCSAWDEHYKTFIVHPNQLRRLEEERKLREPPAAVRPGTNSALRRLPSEERRRFSRQNTPSIRLRPPPPAPLINSSTPLSSAADTSDRHISSSHTGKKVSSKSIKSQKQEQFTKDDKQELSIPVVPPLKGIKKCTRRKEDVFTRLYSSNNTCLTPRTVMTRETFSARSVRSGITTPRRGFSHRSSPSTRNRTPRRRVELTNDYMFGVSTQPLMSSRRHTVSTGLTNTLAHGKGVPLTGAHRFVRSNTSSGKPLTRSFSAQKLRRTSTVANYTCRSYNNDNNKSSFDYHYNQYARTPTWSARYSEFVVQREQRNGFSGTVTSSHNMMLKRSATLTALR</sequence>
<protein>
    <submittedName>
        <fullName evidence="2">Uncharacterized protein</fullName>
    </submittedName>
</protein>
<evidence type="ECO:0000313" key="2">
    <source>
        <dbReference type="EMBL" id="ORC92734.1"/>
    </source>
</evidence>
<feature type="compositionally biased region" description="Basic and acidic residues" evidence="1">
    <location>
        <begin position="289"/>
        <end position="305"/>
    </location>
</feature>
<feature type="region of interest" description="Disordered" evidence="1">
    <location>
        <begin position="1"/>
        <end position="54"/>
    </location>
</feature>
<feature type="region of interest" description="Disordered" evidence="1">
    <location>
        <begin position="289"/>
        <end position="309"/>
    </location>
</feature>
<dbReference type="Proteomes" id="UP000192257">
    <property type="component" value="Unassembled WGS sequence"/>
</dbReference>
<gene>
    <name evidence="2" type="ORF">TM35_000034870</name>
</gene>
<dbReference type="EMBL" id="NBCO01000003">
    <property type="protein sequence ID" value="ORC92734.1"/>
    <property type="molecule type" value="Genomic_DNA"/>
</dbReference>
<evidence type="ECO:0000313" key="3">
    <source>
        <dbReference type="Proteomes" id="UP000192257"/>
    </source>
</evidence>
<feature type="region of interest" description="Disordered" evidence="1">
    <location>
        <begin position="489"/>
        <end position="510"/>
    </location>
</feature>
<evidence type="ECO:0000256" key="1">
    <source>
        <dbReference type="SAM" id="MobiDB-lite"/>
    </source>
</evidence>
<keyword evidence="3" id="KW-1185">Reference proteome</keyword>
<comment type="caution">
    <text evidence="2">The sequence shown here is derived from an EMBL/GenBank/DDBJ whole genome shotgun (WGS) entry which is preliminary data.</text>
</comment>
<reference evidence="2 3" key="1">
    <citation type="submission" date="2017-03" db="EMBL/GenBank/DDBJ databases">
        <title>An alternative strategy for trypanosome survival in the mammalian bloodstream revealed through genome and transcriptome analysis of the ubiquitous bovine parasite Trypanosoma (Megatrypanum) theileri.</title>
        <authorList>
            <person name="Kelly S."/>
            <person name="Ivens A."/>
            <person name="Mott A."/>
            <person name="O'Neill E."/>
            <person name="Emms D."/>
            <person name="Macleod O."/>
            <person name="Voorheis P."/>
            <person name="Matthews J."/>
            <person name="Matthews K."/>
            <person name="Carrington M."/>
        </authorList>
    </citation>
    <scope>NUCLEOTIDE SEQUENCE [LARGE SCALE GENOMIC DNA]</scope>
    <source>
        <strain evidence="2">Edinburgh</strain>
    </source>
</reference>
<name>A0A1X0P727_9TRYP</name>
<dbReference type="OrthoDB" id="267558at2759"/>
<dbReference type="AlphaFoldDB" id="A0A1X0P727"/>
<proteinExistence type="predicted"/>
<feature type="region of interest" description="Disordered" evidence="1">
    <location>
        <begin position="341"/>
        <end position="435"/>
    </location>
</feature>
<organism evidence="2 3">
    <name type="scientific">Trypanosoma theileri</name>
    <dbReference type="NCBI Taxonomy" id="67003"/>
    <lineage>
        <taxon>Eukaryota</taxon>
        <taxon>Discoba</taxon>
        <taxon>Euglenozoa</taxon>
        <taxon>Kinetoplastea</taxon>
        <taxon>Metakinetoplastina</taxon>
        <taxon>Trypanosomatida</taxon>
        <taxon>Trypanosomatidae</taxon>
        <taxon>Trypanosoma</taxon>
    </lineage>
</organism>
<dbReference type="RefSeq" id="XP_028886800.1">
    <property type="nucleotide sequence ID" value="XM_029022254.1"/>
</dbReference>
<dbReference type="GeneID" id="39982034"/>
<feature type="compositionally biased region" description="Basic and acidic residues" evidence="1">
    <location>
        <begin position="424"/>
        <end position="435"/>
    </location>
</feature>